<dbReference type="InterPro" id="IPR012664">
    <property type="entry name" value="CHP02452"/>
</dbReference>
<dbReference type="Pfam" id="PF10021">
    <property type="entry name" value="PARG_cat_microb"/>
    <property type="match status" value="1"/>
</dbReference>
<evidence type="ECO:0000313" key="3">
    <source>
        <dbReference type="EMBL" id="KAK8896372.1"/>
    </source>
</evidence>
<dbReference type="PANTHER" id="PTHR35596:SF1">
    <property type="entry name" value="MICROBIAL-TYPE PARG CATALYTIC DOMAIN-CONTAINING PROTEIN"/>
    <property type="match status" value="1"/>
</dbReference>
<feature type="region of interest" description="Disordered" evidence="1">
    <location>
        <begin position="1"/>
        <end position="53"/>
    </location>
</feature>
<evidence type="ECO:0000256" key="1">
    <source>
        <dbReference type="SAM" id="MobiDB-lite"/>
    </source>
</evidence>
<feature type="compositionally biased region" description="Basic and acidic residues" evidence="1">
    <location>
        <begin position="1"/>
        <end position="11"/>
    </location>
</feature>
<keyword evidence="4" id="KW-1185">Reference proteome</keyword>
<dbReference type="Proteomes" id="UP001470230">
    <property type="component" value="Unassembled WGS sequence"/>
</dbReference>
<dbReference type="InterPro" id="IPR019261">
    <property type="entry name" value="PARG_cat_microbial"/>
</dbReference>
<feature type="compositionally biased region" description="Basic and acidic residues" evidence="1">
    <location>
        <begin position="489"/>
        <end position="527"/>
    </location>
</feature>
<accession>A0ABR2L100</accession>
<dbReference type="NCBIfam" id="TIGR02452">
    <property type="entry name" value="TIGR02452 family protein"/>
    <property type="match status" value="2"/>
</dbReference>
<feature type="compositionally biased region" description="Basic and acidic residues" evidence="1">
    <location>
        <begin position="289"/>
        <end position="360"/>
    </location>
</feature>
<name>A0ABR2L100_9EUKA</name>
<feature type="region of interest" description="Disordered" evidence="1">
    <location>
        <begin position="271"/>
        <end position="360"/>
    </location>
</feature>
<reference evidence="3 4" key="1">
    <citation type="submission" date="2024-04" db="EMBL/GenBank/DDBJ databases">
        <title>Tritrichomonas musculus Genome.</title>
        <authorList>
            <person name="Alves-Ferreira E."/>
            <person name="Grigg M."/>
            <person name="Lorenzi H."/>
            <person name="Galac M."/>
        </authorList>
    </citation>
    <scope>NUCLEOTIDE SEQUENCE [LARGE SCALE GENOMIC DNA]</scope>
    <source>
        <strain evidence="3 4">EAF2021</strain>
    </source>
</reference>
<feature type="compositionally biased region" description="Low complexity" evidence="1">
    <location>
        <begin position="448"/>
        <end position="460"/>
    </location>
</feature>
<evidence type="ECO:0000313" key="4">
    <source>
        <dbReference type="Proteomes" id="UP001470230"/>
    </source>
</evidence>
<feature type="compositionally biased region" description="Acidic residues" evidence="1">
    <location>
        <begin position="461"/>
        <end position="476"/>
    </location>
</feature>
<comment type="caution">
    <text evidence="3">The sequence shown here is derived from an EMBL/GenBank/DDBJ whole genome shotgun (WGS) entry which is preliminary data.</text>
</comment>
<dbReference type="EMBL" id="JAPFFF010000002">
    <property type="protein sequence ID" value="KAK8896372.1"/>
    <property type="molecule type" value="Genomic_DNA"/>
</dbReference>
<organism evidence="3 4">
    <name type="scientific">Tritrichomonas musculus</name>
    <dbReference type="NCBI Taxonomy" id="1915356"/>
    <lineage>
        <taxon>Eukaryota</taxon>
        <taxon>Metamonada</taxon>
        <taxon>Parabasalia</taxon>
        <taxon>Tritrichomonadida</taxon>
        <taxon>Tritrichomonadidae</taxon>
        <taxon>Tritrichomonas</taxon>
    </lineage>
</organism>
<dbReference type="InterPro" id="IPR043472">
    <property type="entry name" value="Macro_dom-like"/>
</dbReference>
<dbReference type="Gene3D" id="3.40.220.10">
    <property type="entry name" value="Leucine Aminopeptidase, subunit E, domain 1"/>
    <property type="match status" value="2"/>
</dbReference>
<feature type="domain" description="Microbial-type PARG catalytic" evidence="2">
    <location>
        <begin position="76"/>
        <end position="214"/>
    </location>
</feature>
<dbReference type="PANTHER" id="PTHR35596">
    <property type="entry name" value="DUF2263 DOMAIN-CONTAINING PROTEIN"/>
    <property type="match status" value="1"/>
</dbReference>
<sequence length="552" mass="63235">MEYNKGKERGYRGRGGGRGGRHGDNGRGHGGRGRGRDGRGRGRGGRANRHSSEEFTNYQKEYINQCEKILTIITDKNYKYISSDEEKIDLGQEMSKCINLTLFKKSLTKPSKKEFKPNQCEINMSKLSTIGCARDMHQKGFKNIVVMNFASPFKPGGFYKKGKSSQEMNIISQTLLFGSLSSEAAKPFYFQRDKADDYDFYNNGLIYSPHVPVIADGEARLKEAREKDEEQSTSHYKKKFILYGKKNIFYIDVISISSISNSLIRRVQSGGRKFRGNDDGNNRRGGYRNHSDRQKDYNQRRGSHDDNDRRHGDRDYYHGGRHDHGDHKQGDRNDHRGGRNDRDHDDHRGGRHDRDHDNHMIKSAMEQKIRNTIYMAVSANADALVLGAFGCGSSGNHPSTISKLFKKVLIEDGYASYFKRIDFSLPEIFPKGKVDIIQVFSNNLLISKKCSSDSDSSNNDEYVDNNEEEEEEEFNESDSNKNDDDDNDYDHKNDSKAKNDKARKNENKAKNDNARKNDNKKKSDNKSKNSMQKQYDKEKNDDECSNSDNEEK</sequence>
<proteinExistence type="predicted"/>
<gene>
    <name evidence="3" type="ORF">M9Y10_014270</name>
</gene>
<evidence type="ECO:0000259" key="2">
    <source>
        <dbReference type="Pfam" id="PF10021"/>
    </source>
</evidence>
<protein>
    <recommendedName>
        <fullName evidence="2">Microbial-type PARG catalytic domain-containing protein</fullName>
    </recommendedName>
</protein>
<feature type="compositionally biased region" description="Acidic residues" evidence="1">
    <location>
        <begin position="543"/>
        <end position="552"/>
    </location>
</feature>
<feature type="region of interest" description="Disordered" evidence="1">
    <location>
        <begin position="448"/>
        <end position="552"/>
    </location>
</feature>